<name>A0A3M7Q4Y8_BRAPC</name>
<evidence type="ECO:0000313" key="3">
    <source>
        <dbReference type="Proteomes" id="UP000276133"/>
    </source>
</evidence>
<keyword evidence="3" id="KW-1185">Reference proteome</keyword>
<dbReference type="EMBL" id="REGN01007418">
    <property type="protein sequence ID" value="RNA06373.1"/>
    <property type="molecule type" value="Genomic_DNA"/>
</dbReference>
<dbReference type="Proteomes" id="UP000276133">
    <property type="component" value="Unassembled WGS sequence"/>
</dbReference>
<keyword evidence="1" id="KW-0472">Membrane</keyword>
<protein>
    <submittedName>
        <fullName evidence="2">Uncharacterized protein</fullName>
    </submittedName>
</protein>
<reference evidence="2 3" key="1">
    <citation type="journal article" date="2018" name="Sci. Rep.">
        <title>Genomic signatures of local adaptation to the degree of environmental predictability in rotifers.</title>
        <authorList>
            <person name="Franch-Gras L."/>
            <person name="Hahn C."/>
            <person name="Garcia-Roger E.M."/>
            <person name="Carmona M.J."/>
            <person name="Serra M."/>
            <person name="Gomez A."/>
        </authorList>
    </citation>
    <scope>NUCLEOTIDE SEQUENCE [LARGE SCALE GENOMIC DNA]</scope>
    <source>
        <strain evidence="2">HYR1</strain>
    </source>
</reference>
<proteinExistence type="predicted"/>
<organism evidence="2 3">
    <name type="scientific">Brachionus plicatilis</name>
    <name type="common">Marine rotifer</name>
    <name type="synonym">Brachionus muelleri</name>
    <dbReference type="NCBI Taxonomy" id="10195"/>
    <lineage>
        <taxon>Eukaryota</taxon>
        <taxon>Metazoa</taxon>
        <taxon>Spiralia</taxon>
        <taxon>Gnathifera</taxon>
        <taxon>Rotifera</taxon>
        <taxon>Eurotatoria</taxon>
        <taxon>Monogononta</taxon>
        <taxon>Pseudotrocha</taxon>
        <taxon>Ploima</taxon>
        <taxon>Brachionidae</taxon>
        <taxon>Brachionus</taxon>
    </lineage>
</organism>
<evidence type="ECO:0000256" key="1">
    <source>
        <dbReference type="SAM" id="Phobius"/>
    </source>
</evidence>
<accession>A0A3M7Q4Y8</accession>
<feature type="transmembrane region" description="Helical" evidence="1">
    <location>
        <begin position="72"/>
        <end position="96"/>
    </location>
</feature>
<sequence>MVHLILEQFLSSGSQIVKLPTIILILKFNFSSFKDGIFVNFERSKPSDSIVFIGFDNLVLNLVPVEIKSQNIVLPLLLGILIPAVVSSIFITAFFLHRVRTKMKHSFKANGHIKKFDQIINKK</sequence>
<gene>
    <name evidence="2" type="ORF">BpHYR1_039804</name>
</gene>
<keyword evidence="1" id="KW-1133">Transmembrane helix</keyword>
<evidence type="ECO:0000313" key="2">
    <source>
        <dbReference type="EMBL" id="RNA06373.1"/>
    </source>
</evidence>
<comment type="caution">
    <text evidence="2">The sequence shown here is derived from an EMBL/GenBank/DDBJ whole genome shotgun (WGS) entry which is preliminary data.</text>
</comment>
<keyword evidence="1" id="KW-0812">Transmembrane</keyword>
<dbReference type="AlphaFoldDB" id="A0A3M7Q4Y8"/>